<organism evidence="2 3">
    <name type="scientific">Ruegeria pomeroyi (strain ATCC 700808 / DSM 15171 / DSS-3)</name>
    <name type="common">Silicibacter pomeroyi</name>
    <dbReference type="NCBI Taxonomy" id="246200"/>
    <lineage>
        <taxon>Bacteria</taxon>
        <taxon>Pseudomonadati</taxon>
        <taxon>Pseudomonadota</taxon>
        <taxon>Alphaproteobacteria</taxon>
        <taxon>Rhodobacterales</taxon>
        <taxon>Roseobacteraceae</taxon>
        <taxon>Ruegeria</taxon>
    </lineage>
</organism>
<evidence type="ECO:0000313" key="2">
    <source>
        <dbReference type="EMBL" id="AAV94748.1"/>
    </source>
</evidence>
<evidence type="ECO:0008006" key="4">
    <source>
        <dbReference type="Google" id="ProtNLM"/>
    </source>
</evidence>
<dbReference type="EMBL" id="CP000031">
    <property type="protein sequence ID" value="AAV94748.1"/>
    <property type="molecule type" value="Genomic_DNA"/>
</dbReference>
<evidence type="ECO:0000256" key="1">
    <source>
        <dbReference type="ARBA" id="ARBA00038414"/>
    </source>
</evidence>
<dbReference type="STRING" id="246200.SPO1461"/>
<name>Q5LTF3_RUEPO</name>
<reference evidence="2 3" key="2">
    <citation type="journal article" date="2014" name="Stand. Genomic Sci.">
        <title>An updated genome annotation for the model marine bacterium Ruegeria pomeroyi DSS-3.</title>
        <authorList>
            <person name="Rivers A.R."/>
            <person name="Smith C.B."/>
            <person name="Moran M.A."/>
        </authorList>
    </citation>
    <scope>GENOME REANNOTATION</scope>
    <source>
        <strain evidence="3">ATCC 700808 / DSM 15171 / DSS-3</strain>
    </source>
</reference>
<evidence type="ECO:0000313" key="3">
    <source>
        <dbReference type="Proteomes" id="UP000001023"/>
    </source>
</evidence>
<dbReference type="InterPro" id="IPR015942">
    <property type="entry name" value="Asp/Glu/hydantoin_racemase"/>
</dbReference>
<comment type="similarity">
    <text evidence="1">Belongs to the HyuE racemase family.</text>
</comment>
<dbReference type="Proteomes" id="UP000001023">
    <property type="component" value="Chromosome"/>
</dbReference>
<dbReference type="InterPro" id="IPR052186">
    <property type="entry name" value="Hydantoin_racemase-like"/>
</dbReference>
<keyword evidence="3" id="KW-1185">Reference proteome</keyword>
<protein>
    <recommendedName>
        <fullName evidence="4">Hydantoin racemase</fullName>
    </recommendedName>
</protein>
<dbReference type="PANTHER" id="PTHR28047:SF5">
    <property type="entry name" value="PROTEIN DCG1"/>
    <property type="match status" value="1"/>
</dbReference>
<gene>
    <name evidence="2" type="ordered locus">SPO1461</name>
</gene>
<dbReference type="HOGENOM" id="CLU_053002_2_0_5"/>
<reference evidence="2 3" key="1">
    <citation type="journal article" date="2004" name="Nature">
        <title>Genome sequence of Silicibacter pomeroyi reveals adaptations to the marine environment.</title>
        <authorList>
            <person name="Moran M.A."/>
            <person name="Buchan A."/>
            <person name="Gonzalez J.M."/>
            <person name="Heidelberg J.F."/>
            <person name="Whitman W.B."/>
            <person name="Kiene R.P."/>
            <person name="Henriksen J.R."/>
            <person name="King G.M."/>
            <person name="Belas R."/>
            <person name="Fuqua C."/>
            <person name="Brinkac L."/>
            <person name="Lewis M."/>
            <person name="Johri S."/>
            <person name="Weaver B."/>
            <person name="Pai G."/>
            <person name="Eisen J.A."/>
            <person name="Rahe E."/>
            <person name="Sheldon W.M."/>
            <person name="Ye W."/>
            <person name="Miller T.R."/>
            <person name="Carlton J."/>
            <person name="Rasko D.A."/>
            <person name="Paulsen I.T."/>
            <person name="Ren Q."/>
            <person name="Daugherty S.C."/>
            <person name="Deboy R.T."/>
            <person name="Dodson R.J."/>
            <person name="Durkin A.S."/>
            <person name="Madupu R."/>
            <person name="Nelson W.C."/>
            <person name="Sullivan S.A."/>
            <person name="Rosovitz M.J."/>
            <person name="Haft D.H."/>
            <person name="Selengut J."/>
            <person name="Ward N."/>
        </authorList>
    </citation>
    <scope>NUCLEOTIDE SEQUENCE [LARGE SCALE GENOMIC DNA]</scope>
    <source>
        <strain evidence="3">ATCC 700808 / DSM 15171 / DSS-3</strain>
    </source>
</reference>
<dbReference type="AlphaFoldDB" id="Q5LTF3"/>
<dbReference type="Gene3D" id="3.40.50.12500">
    <property type="match status" value="1"/>
</dbReference>
<dbReference type="KEGG" id="sil:SPO1461"/>
<proteinExistence type="inferred from homology"/>
<sequence>MHARGSGRKPMKLWYQSYVDYENGAEYWDMLGPHLDAVSEVGTQVDIRGITPFDSYAHPLVEFRCAREMICNAIRAEREGYDAFIVGHFQDAGLYEARSVVDIPVIGLGEATMLWCCQMGQRLGIVTINPRFIPWFHHQIGKYGLRERVSGVHAMTFEPGQILGAYGDTDKAAEVKRLFEEQGRPLVAAGTDVLIPGGGIPMLLFSQFHDHQIDGAPVVNGIPIAVKMAEMAVNLKRLTGQGVSRVGDYTKAPEHIIEEFMTHPKGL</sequence>
<dbReference type="PANTHER" id="PTHR28047">
    <property type="entry name" value="PROTEIN DCG1"/>
    <property type="match status" value="1"/>
</dbReference>
<accession>Q5LTF3</accession>
<dbReference type="InterPro" id="IPR053714">
    <property type="entry name" value="Iso_Racemase_Enz_sf"/>
</dbReference>
<dbReference type="PaxDb" id="246200-SPO1461"/>
<dbReference type="Pfam" id="PF01177">
    <property type="entry name" value="Asp_Glu_race"/>
    <property type="match status" value="1"/>
</dbReference>
<dbReference type="GO" id="GO:0047661">
    <property type="term" value="F:amino-acid racemase activity"/>
    <property type="evidence" value="ECO:0007669"/>
    <property type="project" value="InterPro"/>
</dbReference>
<dbReference type="eggNOG" id="COG4126">
    <property type="taxonomic scope" value="Bacteria"/>
</dbReference>